<keyword evidence="3" id="KW-1185">Reference proteome</keyword>
<dbReference type="InParanoid" id="K1X152"/>
<feature type="region of interest" description="Disordered" evidence="1">
    <location>
        <begin position="1"/>
        <end position="55"/>
    </location>
</feature>
<accession>K1X152</accession>
<evidence type="ECO:0000313" key="2">
    <source>
        <dbReference type="EMBL" id="EKD18727.1"/>
    </source>
</evidence>
<sequence length="275" mass="30204">MVLVRHEIPVGRLPPGQGRSSAGASMPSAAPPSTYESASQVRGSPFENQAGQAKDYRTARMQLVFLEQRNRQRLEFFASLAREKEANQSRSDPSAQPREGSVPQGYATQTRSLEGQNNKPLGTASVPGLEMGSPGSSQQDYYMRQKALEQQNQTRDYVSREGPWQHHSELLKRLQQHNVNRCKAIRAADPEAFDANQPGVRAELIRQVEGCSLQEKGTARTQTEYLSGQRLPGSPGTTCSPPVHTPQSASEYQAASSRPLPLRPARGPTNVDEDL</sequence>
<dbReference type="AlphaFoldDB" id="K1X152"/>
<feature type="compositionally biased region" description="Polar residues" evidence="1">
    <location>
        <begin position="235"/>
        <end position="256"/>
    </location>
</feature>
<feature type="compositionally biased region" description="Polar residues" evidence="1">
    <location>
        <begin position="106"/>
        <end position="120"/>
    </location>
</feature>
<dbReference type="RefSeq" id="XP_007290858.1">
    <property type="nucleotide sequence ID" value="XM_007290796.1"/>
</dbReference>
<gene>
    <name evidence="2" type="ORF">MBM_02969</name>
</gene>
<name>K1X152_MARBU</name>
<evidence type="ECO:0000256" key="1">
    <source>
        <dbReference type="SAM" id="MobiDB-lite"/>
    </source>
</evidence>
<evidence type="ECO:0000313" key="3">
    <source>
        <dbReference type="Proteomes" id="UP000006753"/>
    </source>
</evidence>
<protein>
    <submittedName>
        <fullName evidence="2">Uncharacterized protein</fullName>
    </submittedName>
</protein>
<proteinExistence type="predicted"/>
<dbReference type="KEGG" id="mbe:MBM_02969"/>
<feature type="compositionally biased region" description="Polar residues" evidence="1">
    <location>
        <begin position="34"/>
        <end position="51"/>
    </location>
</feature>
<feature type="region of interest" description="Disordered" evidence="1">
    <location>
        <begin position="83"/>
        <end position="138"/>
    </location>
</feature>
<dbReference type="EMBL" id="JH921432">
    <property type="protein sequence ID" value="EKD18727.1"/>
    <property type="molecule type" value="Genomic_DNA"/>
</dbReference>
<dbReference type="GeneID" id="18758904"/>
<dbReference type="Proteomes" id="UP000006753">
    <property type="component" value="Unassembled WGS sequence"/>
</dbReference>
<feature type="region of interest" description="Disordered" evidence="1">
    <location>
        <begin position="225"/>
        <end position="275"/>
    </location>
</feature>
<dbReference type="HOGENOM" id="CLU_1012210_0_0_1"/>
<organism evidence="2 3">
    <name type="scientific">Marssonina brunnea f. sp. multigermtubi (strain MB_m1)</name>
    <name type="common">Marssonina leaf spot fungus</name>
    <dbReference type="NCBI Taxonomy" id="1072389"/>
    <lineage>
        <taxon>Eukaryota</taxon>
        <taxon>Fungi</taxon>
        <taxon>Dikarya</taxon>
        <taxon>Ascomycota</taxon>
        <taxon>Pezizomycotina</taxon>
        <taxon>Leotiomycetes</taxon>
        <taxon>Helotiales</taxon>
        <taxon>Drepanopezizaceae</taxon>
        <taxon>Drepanopeziza</taxon>
    </lineage>
</organism>
<reference evidence="2 3" key="1">
    <citation type="journal article" date="2012" name="BMC Genomics">
        <title>Sequencing the genome of Marssonina brunnea reveals fungus-poplar co-evolution.</title>
        <authorList>
            <person name="Zhu S."/>
            <person name="Cao Y.-Z."/>
            <person name="Jiang C."/>
            <person name="Tan B.-Y."/>
            <person name="Wang Z."/>
            <person name="Feng S."/>
            <person name="Zhang L."/>
            <person name="Su X.-H."/>
            <person name="Brejova B."/>
            <person name="Vinar T."/>
            <person name="Xu M."/>
            <person name="Wang M.-X."/>
            <person name="Zhang S.-G."/>
            <person name="Huang M.-R."/>
            <person name="Wu R."/>
            <person name="Zhou Y."/>
        </authorList>
    </citation>
    <scope>NUCLEOTIDE SEQUENCE [LARGE SCALE GENOMIC DNA]</scope>
    <source>
        <strain evidence="2 3">MB_m1</strain>
    </source>
</reference>
<feature type="compositionally biased region" description="Low complexity" evidence="1">
    <location>
        <begin position="20"/>
        <end position="33"/>
    </location>
</feature>